<keyword evidence="2" id="KW-1133">Transmembrane helix</keyword>
<dbReference type="EMBL" id="JOTN01000004">
    <property type="protein sequence ID" value="KEK20306.1"/>
    <property type="molecule type" value="Genomic_DNA"/>
</dbReference>
<dbReference type="InterPro" id="IPR029016">
    <property type="entry name" value="GAF-like_dom_sf"/>
</dbReference>
<evidence type="ECO:0000313" key="3">
    <source>
        <dbReference type="EMBL" id="KEK20306.1"/>
    </source>
</evidence>
<dbReference type="Gene3D" id="3.30.450.40">
    <property type="match status" value="1"/>
</dbReference>
<dbReference type="SUPFAM" id="SSF55781">
    <property type="entry name" value="GAF domain-like"/>
    <property type="match status" value="1"/>
</dbReference>
<dbReference type="AlphaFoldDB" id="A0A073K183"/>
<accession>A0A073K183</accession>
<keyword evidence="4" id="KW-1185">Reference proteome</keyword>
<dbReference type="OrthoDB" id="2352976at2"/>
<proteinExistence type="predicted"/>
<dbReference type="STRING" id="574376.BAMA_17880"/>
<evidence type="ECO:0000313" key="4">
    <source>
        <dbReference type="Proteomes" id="UP000027822"/>
    </source>
</evidence>
<dbReference type="RefSeq" id="WP_034637744.1">
    <property type="nucleotide sequence ID" value="NZ_JOTN01000004.1"/>
</dbReference>
<sequence length="408" mass="47961">MYYKQPSILHKLIEPTIVFLALAMSSISFNLFTPIYEYFILLFILLFFANHYGIKISLFVFLEIVIYVLLVGTYKGENILLYFFSLEYWLSGLFLLIICIYVGSMSTSHKEKYRNISKKNTKLQDDNKHLQQTVKQLNEVRVALRSRAIESDNHLSKMFHMFKSLNNTHPEIVLDEGMNILKTYFGAKKIAIYYVDDNKQSLRIKLRLETGEQSFPQSILVNTTSQVIKNALAYNKPFFRTNNDFDYAPLLVGPISVQKQIRYLVVLDEIEFSKLTSDQFELFIWYLRWMGDTLQYASNAWLEEKHTRTFPNTNLYRATEFKHLLHIEQKRFKTLAHPYSYFEIQLCNPPLLKLNAILTANLREIDIFGYDLEEQKLMVLLPGTEEQFLPRVKERVIKAVASEMKVPK</sequence>
<feature type="transmembrane region" description="Helical" evidence="2">
    <location>
        <begin position="80"/>
        <end position="104"/>
    </location>
</feature>
<dbReference type="eggNOG" id="COG0451">
    <property type="taxonomic scope" value="Bacteria"/>
</dbReference>
<feature type="transmembrane region" description="Helical" evidence="2">
    <location>
        <begin position="35"/>
        <end position="53"/>
    </location>
</feature>
<keyword evidence="2" id="KW-0812">Transmembrane</keyword>
<organism evidence="3 4">
    <name type="scientific">Bacillus manliponensis</name>
    <dbReference type="NCBI Taxonomy" id="574376"/>
    <lineage>
        <taxon>Bacteria</taxon>
        <taxon>Bacillati</taxon>
        <taxon>Bacillota</taxon>
        <taxon>Bacilli</taxon>
        <taxon>Bacillales</taxon>
        <taxon>Bacillaceae</taxon>
        <taxon>Bacillus</taxon>
        <taxon>Bacillus cereus group</taxon>
    </lineage>
</organism>
<protein>
    <submittedName>
        <fullName evidence="3">Nucleoside-diphosphate sugar epimerase</fullName>
    </submittedName>
</protein>
<keyword evidence="1" id="KW-0175">Coiled coil</keyword>
<evidence type="ECO:0000256" key="2">
    <source>
        <dbReference type="SAM" id="Phobius"/>
    </source>
</evidence>
<keyword evidence="2" id="KW-0472">Membrane</keyword>
<gene>
    <name evidence="3" type="ORF">BAMA_17880</name>
</gene>
<comment type="caution">
    <text evidence="3">The sequence shown here is derived from an EMBL/GenBank/DDBJ whole genome shotgun (WGS) entry which is preliminary data.</text>
</comment>
<name>A0A073K183_9BACI</name>
<evidence type="ECO:0000256" key="1">
    <source>
        <dbReference type="SAM" id="Coils"/>
    </source>
</evidence>
<dbReference type="Proteomes" id="UP000027822">
    <property type="component" value="Unassembled WGS sequence"/>
</dbReference>
<reference evidence="3 4" key="1">
    <citation type="submission" date="2014-06" db="EMBL/GenBank/DDBJ databases">
        <title>Draft genome sequence of Bacillus manliponensis JCM 15802 (MCCC 1A00708).</title>
        <authorList>
            <person name="Lai Q."/>
            <person name="Liu Y."/>
            <person name="Shao Z."/>
        </authorList>
    </citation>
    <scope>NUCLEOTIDE SEQUENCE [LARGE SCALE GENOMIC DNA]</scope>
    <source>
        <strain evidence="3 4">JCM 15802</strain>
    </source>
</reference>
<feature type="coiled-coil region" evidence="1">
    <location>
        <begin position="113"/>
        <end position="147"/>
    </location>
</feature>
<feature type="transmembrane region" description="Helical" evidence="2">
    <location>
        <begin position="58"/>
        <end position="74"/>
    </location>
</feature>